<dbReference type="Proteomes" id="UP000325788">
    <property type="component" value="Unassembled WGS sequence"/>
</dbReference>
<protein>
    <submittedName>
        <fullName evidence="1">Uncharacterized protein</fullName>
    </submittedName>
</protein>
<dbReference type="EMBL" id="VXLD01000003">
    <property type="protein sequence ID" value="KAB1856801.1"/>
    <property type="molecule type" value="Genomic_DNA"/>
</dbReference>
<evidence type="ECO:0000313" key="1">
    <source>
        <dbReference type="EMBL" id="KAB1856801.1"/>
    </source>
</evidence>
<sequence length="111" mass="12588">MIFQSILTQFQTLSSGTDAFKKLKQLCEQNIPLATDSSEQTALFLIYGFAKNYVLLYEDQAVTSEFAQAAKQQLLDYMLQLDNAIQTGQKDQILDSLNQVTAEYMQSSRVF</sequence>
<gene>
    <name evidence="1" type="ORF">F4W09_07410</name>
</gene>
<comment type="caution">
    <text evidence="1">The sequence shown here is derived from an EMBL/GenBank/DDBJ whole genome shotgun (WGS) entry which is preliminary data.</text>
</comment>
<organism evidence="1 2">
    <name type="scientific">Acinetobacter tandoii</name>
    <dbReference type="NCBI Taxonomy" id="202954"/>
    <lineage>
        <taxon>Bacteria</taxon>
        <taxon>Pseudomonadati</taxon>
        <taxon>Pseudomonadota</taxon>
        <taxon>Gammaproteobacteria</taxon>
        <taxon>Moraxellales</taxon>
        <taxon>Moraxellaceae</taxon>
        <taxon>Acinetobacter</taxon>
    </lineage>
</organism>
<name>A0A5N4WG33_9GAMM</name>
<reference evidence="1 2" key="1">
    <citation type="submission" date="2019-09" db="EMBL/GenBank/DDBJ databases">
        <title>Draft genome sequence of Acinetobacter tandoii W4-4-4 isolated from environmental water sample.</title>
        <authorList>
            <person name="Wee S.K."/>
            <person name="Yan B."/>
            <person name="Mustaffa S.B."/>
            <person name="Yap E.P.H."/>
        </authorList>
    </citation>
    <scope>NUCLEOTIDE SEQUENCE [LARGE SCALE GENOMIC DNA]</scope>
    <source>
        <strain evidence="1 2">W4-4-4</strain>
    </source>
</reference>
<evidence type="ECO:0000313" key="2">
    <source>
        <dbReference type="Proteomes" id="UP000325788"/>
    </source>
</evidence>
<proteinExistence type="predicted"/>
<dbReference type="AlphaFoldDB" id="A0A5N4WG33"/>
<dbReference type="RefSeq" id="WP_151504449.1">
    <property type="nucleotide sequence ID" value="NZ_VXLD01000003.1"/>
</dbReference>
<accession>A0A5N4WG33</accession>